<dbReference type="InterPro" id="IPR005200">
    <property type="entry name" value="Endo-beta-glucanase"/>
</dbReference>
<reference evidence="12" key="1">
    <citation type="submission" date="2016-04" db="EMBL/GenBank/DDBJ databases">
        <title>Comparative genomics of biotechnologically important yeasts.</title>
        <authorList>
            <consortium name="DOE Joint Genome Institute"/>
            <person name="Riley R."/>
            <person name="Haridas S."/>
            <person name="Wolfe K.H."/>
            <person name="Lopes M.R."/>
            <person name="Hittinger C.T."/>
            <person name="Goker M."/>
            <person name="Salamov A."/>
            <person name="Wisecaver J."/>
            <person name="Long T.M."/>
            <person name="Aerts A.L."/>
            <person name="Barry K."/>
            <person name="Choi C."/>
            <person name="Clum A."/>
            <person name="Coughlan A.Y."/>
            <person name="Deshpande S."/>
            <person name="Douglass A.P."/>
            <person name="Hanson S.J."/>
            <person name="Klenk H.-P."/>
            <person name="Labutti K."/>
            <person name="Lapidus A."/>
            <person name="Lindquist E."/>
            <person name="Lipzen A."/>
            <person name="Meier-Kolthoff J.P."/>
            <person name="Ohm R.A."/>
            <person name="Otillar R.P."/>
            <person name="Pangilinan J."/>
            <person name="Peng Y."/>
            <person name="Rokas A."/>
            <person name="Rosa C.A."/>
            <person name="Scheuner C."/>
            <person name="Sibirny A.A."/>
            <person name="Slot J.C."/>
            <person name="Stielow J.B."/>
            <person name="Sun H."/>
            <person name="Kurtzman C.P."/>
            <person name="Blackwell M."/>
            <person name="Grigoriev I.V."/>
            <person name="Jeffries T.W."/>
        </authorList>
    </citation>
    <scope>NUCLEOTIDE SEQUENCE [LARGE SCALE GENOMIC DNA]</scope>
    <source>
        <strain evidence="12">NRRL YB-2248</strain>
    </source>
</reference>
<keyword evidence="6" id="KW-0326">Glycosidase</keyword>
<accession>A0A1E4T8T8</accession>
<dbReference type="EMBL" id="KV453847">
    <property type="protein sequence ID" value="ODV88170.1"/>
    <property type="molecule type" value="Genomic_DNA"/>
</dbReference>
<dbReference type="EC" id="3.2.1.39" evidence="3"/>
<dbReference type="Proteomes" id="UP000094801">
    <property type="component" value="Unassembled WGS sequence"/>
</dbReference>
<dbReference type="GO" id="GO:0000272">
    <property type="term" value="P:polysaccharide catabolic process"/>
    <property type="evidence" value="ECO:0007669"/>
    <property type="project" value="UniProtKB-KW"/>
</dbReference>
<evidence type="ECO:0000256" key="8">
    <source>
        <dbReference type="ARBA" id="ARBA00023326"/>
    </source>
</evidence>
<keyword evidence="8" id="KW-0624">Polysaccharide degradation</keyword>
<dbReference type="OrthoDB" id="4473401at2759"/>
<dbReference type="AlphaFoldDB" id="A0A1E4T8T8"/>
<dbReference type="Gene3D" id="1.20.5.420">
    <property type="entry name" value="Immunoglobulin FC, subunit C"/>
    <property type="match status" value="1"/>
</dbReference>
<dbReference type="Gene3D" id="2.70.98.30">
    <property type="entry name" value="Golgi alpha-mannosidase II, domain 4"/>
    <property type="match status" value="1"/>
</dbReference>
<evidence type="ECO:0000256" key="7">
    <source>
        <dbReference type="ARBA" id="ARBA00023316"/>
    </source>
</evidence>
<feature type="domain" description="Glycosyl hydrolase family 81 N-terminal" evidence="9">
    <location>
        <begin position="267"/>
        <end position="574"/>
    </location>
</feature>
<keyword evidence="4 11" id="KW-0378">Hydrolase</keyword>
<evidence type="ECO:0000256" key="5">
    <source>
        <dbReference type="ARBA" id="ARBA00023277"/>
    </source>
</evidence>
<dbReference type="InterPro" id="IPR040720">
    <property type="entry name" value="GH81_C"/>
</dbReference>
<evidence type="ECO:0000256" key="2">
    <source>
        <dbReference type="ARBA" id="ARBA00010730"/>
    </source>
</evidence>
<dbReference type="Pfam" id="PF03639">
    <property type="entry name" value="Glyco_hydro_81"/>
    <property type="match status" value="1"/>
</dbReference>
<keyword evidence="5" id="KW-0119">Carbohydrate metabolism</keyword>
<proteinExistence type="inferred from homology"/>
<dbReference type="PANTHER" id="PTHR31983">
    <property type="entry name" value="ENDO-1,3(4)-BETA-GLUCANASE 1"/>
    <property type="match status" value="1"/>
</dbReference>
<keyword evidence="12" id="KW-1185">Reference proteome</keyword>
<sequence>MSITQEEFNANASKLIALRNRLLMRAATSADPKVRDRYERLLLEKKLRAELKASEKNSRNKALGRLDLVDVSENELRVIEGLHKGFQFVQPSKRKNKKERKRDRAVNLNQKLHPIQSPSNTTTGKHTFKTLDYGSISAPKNKTTVISNTNISEHKEATNLLNPTHMLSFFPNTGSFNQPNSEHTPILAAHAHAPLPPTIFQNDLSYNIASMINAQQFPAFNLNPNTGGYLAYSPPEIAQTSGTLFTAVATSAPPSIFTSKASPIALPSGATKVHAVQTNNFWGNMALGDQTSYVYTHPYVVWYSTTSDYKGLAVAHSTASQRVVGSTDTEGAASYFYMPSGNKSLVLGSSDFSSGVTLELTNMTRFSVDATLKSASEGSMTCSLIQGMGFVTGVYNNLIPEIHSAVGISSVTGDTSPRTGTNKYKILLGDGSTWVMYVNFTKSQTCSFALKNSNHIIGSNSIDGCTIQVACGDYDAYDKAAGCYPTAVTLKGSISGSTGTYSLNYTTSGSSNNGTTVMYALPHHVSSFTSTTSGKKTSSKLDDTIRGSMTAYLTNVFEMSESLPTAIGVDPWTSISGWSKASYTTSQLAAIKTAAGNEYGNDVYTYTDLNSMYTSGKILDKYAYVLYVLHYVVKDTAKTKTLLSMMKKAIERYSKNTQTYPLCYETNWGGICSTGGMDSSDWGIDYGNAFYNDHHFHYGYHIHAAAMVAKVDTELGGTWVSTVKDWVNTLVRDVANPSDSDTYFPIFRSFDFYIGHSFAHGLSVYADGKDEESSSEDYNFSYAMKIWAQVIGDSNMENRANLMLAISKRSMNDYMYYKSDNTVMPSSFIKNYVSGITFENKIDHTTYFGTNLEYIHGIHMLPITPVSSFLRGPDFVKEEWNGVLSGIVGSLTSGWKGILMLNCALYDPATAYSFFSQSNFDTDLLDNGMSLSWSLAYTSATQH</sequence>
<comment type="similarity">
    <text evidence="2">Belongs to the glycosyl hydrolase 81 family.</text>
</comment>
<protein>
    <recommendedName>
        <fullName evidence="3">glucan endo-1,3-beta-D-glucosidase</fullName>
        <ecNumber evidence="3">3.2.1.39</ecNumber>
    </recommendedName>
</protein>
<evidence type="ECO:0000313" key="12">
    <source>
        <dbReference type="Proteomes" id="UP000094801"/>
    </source>
</evidence>
<organism evidence="11 12">
    <name type="scientific">[Candida] arabinofermentans NRRL YB-2248</name>
    <dbReference type="NCBI Taxonomy" id="983967"/>
    <lineage>
        <taxon>Eukaryota</taxon>
        <taxon>Fungi</taxon>
        <taxon>Dikarya</taxon>
        <taxon>Ascomycota</taxon>
        <taxon>Saccharomycotina</taxon>
        <taxon>Pichiomycetes</taxon>
        <taxon>Pichiales</taxon>
        <taxon>Pichiaceae</taxon>
        <taxon>Ogataea</taxon>
        <taxon>Ogataea/Candida clade</taxon>
    </lineage>
</organism>
<keyword evidence="7" id="KW-0961">Cell wall biogenesis/degradation</keyword>
<dbReference type="STRING" id="983967.A0A1E4T8T8"/>
<dbReference type="Gene3D" id="1.10.287.1170">
    <property type="entry name" value="glycoside hydrolase family 81 endo-[beta] glucanase"/>
    <property type="match status" value="1"/>
</dbReference>
<dbReference type="FunFam" id="2.70.98.30:FF:000006">
    <property type="entry name" value="Endo-1,3-beta-glucanase Engl1"/>
    <property type="match status" value="1"/>
</dbReference>
<evidence type="ECO:0000259" key="9">
    <source>
        <dbReference type="Pfam" id="PF03639"/>
    </source>
</evidence>
<dbReference type="InterPro" id="IPR040451">
    <property type="entry name" value="GH81_N"/>
</dbReference>
<feature type="domain" description="Glycosyl hydrolase family 81 C-terminal" evidence="10">
    <location>
        <begin position="583"/>
        <end position="935"/>
    </location>
</feature>
<gene>
    <name evidence="11" type="ORF">CANARDRAFT_5468</name>
</gene>
<evidence type="ECO:0000256" key="1">
    <source>
        <dbReference type="ARBA" id="ARBA00000382"/>
    </source>
</evidence>
<dbReference type="GO" id="GO:0042973">
    <property type="term" value="F:glucan endo-1,3-beta-D-glucosidase activity"/>
    <property type="evidence" value="ECO:0007669"/>
    <property type="project" value="UniProtKB-EC"/>
</dbReference>
<evidence type="ECO:0000259" key="10">
    <source>
        <dbReference type="Pfam" id="PF17652"/>
    </source>
</evidence>
<evidence type="ECO:0000256" key="3">
    <source>
        <dbReference type="ARBA" id="ARBA00012780"/>
    </source>
</evidence>
<dbReference type="GO" id="GO:0009986">
    <property type="term" value="C:cell surface"/>
    <property type="evidence" value="ECO:0007669"/>
    <property type="project" value="TreeGrafter"/>
</dbReference>
<evidence type="ECO:0000256" key="4">
    <source>
        <dbReference type="ARBA" id="ARBA00022801"/>
    </source>
</evidence>
<dbReference type="PANTHER" id="PTHR31983:SF0">
    <property type="entry name" value="GLUCAN ENDO-1,3-BETA-D-GLUCOSIDASE 2"/>
    <property type="match status" value="1"/>
</dbReference>
<comment type="catalytic activity">
    <reaction evidence="1">
        <text>Hydrolysis of (1-&gt;3)-beta-D-glucosidic linkages in (1-&gt;3)-beta-D-glucans.</text>
        <dbReference type="EC" id="3.2.1.39"/>
    </reaction>
</comment>
<dbReference type="GO" id="GO:0071555">
    <property type="term" value="P:cell wall organization"/>
    <property type="evidence" value="ECO:0007669"/>
    <property type="project" value="UniProtKB-KW"/>
</dbReference>
<evidence type="ECO:0000313" key="11">
    <source>
        <dbReference type="EMBL" id="ODV88170.1"/>
    </source>
</evidence>
<dbReference type="PROSITE" id="PS52008">
    <property type="entry name" value="GH81"/>
    <property type="match status" value="1"/>
</dbReference>
<dbReference type="GO" id="GO:0052861">
    <property type="term" value="F:endo-1,3(4)-beta-glucanase activity"/>
    <property type="evidence" value="ECO:0007669"/>
    <property type="project" value="InterPro"/>
</dbReference>
<dbReference type="Pfam" id="PF17652">
    <property type="entry name" value="Glyco_hydro81C"/>
    <property type="match status" value="1"/>
</dbReference>
<name>A0A1E4T8T8_9ASCO</name>
<evidence type="ECO:0000256" key="6">
    <source>
        <dbReference type="ARBA" id="ARBA00023295"/>
    </source>
</evidence>